<evidence type="ECO:0000313" key="3">
    <source>
        <dbReference type="Proteomes" id="UP000003963"/>
    </source>
</evidence>
<proteinExistence type="predicted"/>
<dbReference type="AlphaFoldDB" id="D9WUH7"/>
<gene>
    <name evidence="2" type="ORF">SSOG_06073</name>
</gene>
<reference evidence="2 3" key="1">
    <citation type="submission" date="2009-02" db="EMBL/GenBank/DDBJ databases">
        <title>Annotation of Streptomyces hygroscopicus strain ATCC 53653.</title>
        <authorList>
            <consortium name="The Broad Institute Genome Sequencing Platform"/>
            <consortium name="Broad Institute Microbial Sequencing Center"/>
            <person name="Fischbach M."/>
            <person name="Godfrey P."/>
            <person name="Ward D."/>
            <person name="Young S."/>
            <person name="Zeng Q."/>
            <person name="Koehrsen M."/>
            <person name="Alvarado L."/>
            <person name="Berlin A.M."/>
            <person name="Bochicchio J."/>
            <person name="Borenstein D."/>
            <person name="Chapman S.B."/>
            <person name="Chen Z."/>
            <person name="Engels R."/>
            <person name="Freedman E."/>
            <person name="Gellesch M."/>
            <person name="Goldberg J."/>
            <person name="Griggs A."/>
            <person name="Gujja S."/>
            <person name="Heilman E.R."/>
            <person name="Heiman D.I."/>
            <person name="Hepburn T.A."/>
            <person name="Howarth C."/>
            <person name="Jen D."/>
            <person name="Larson L."/>
            <person name="Lewis B."/>
            <person name="Mehta T."/>
            <person name="Park D."/>
            <person name="Pearson M."/>
            <person name="Richards J."/>
            <person name="Roberts A."/>
            <person name="Saif S."/>
            <person name="Shea T.D."/>
            <person name="Shenoy N."/>
            <person name="Sisk P."/>
            <person name="Stolte C."/>
            <person name="Sykes S.N."/>
            <person name="Thomson T."/>
            <person name="Walk T."/>
            <person name="White J."/>
            <person name="Yandava C."/>
            <person name="Straight P."/>
            <person name="Clardy J."/>
            <person name="Hung D."/>
            <person name="Kolter R."/>
            <person name="Mekalanos J."/>
            <person name="Walker S."/>
            <person name="Walsh C.T."/>
            <person name="Wieland-Brown L.C."/>
            <person name="Haas B."/>
            <person name="Nusbaum C."/>
            <person name="Birren B."/>
        </authorList>
    </citation>
    <scope>NUCLEOTIDE SEQUENCE [LARGE SCALE GENOMIC DNA]</scope>
    <source>
        <strain evidence="2 3">ATCC 53653</strain>
    </source>
</reference>
<feature type="compositionally biased region" description="Low complexity" evidence="1">
    <location>
        <begin position="93"/>
        <end position="108"/>
    </location>
</feature>
<feature type="region of interest" description="Disordered" evidence="1">
    <location>
        <begin position="1"/>
        <end position="55"/>
    </location>
</feature>
<keyword evidence="3" id="KW-1185">Reference proteome</keyword>
<feature type="region of interest" description="Disordered" evidence="1">
    <location>
        <begin position="93"/>
        <end position="113"/>
    </location>
</feature>
<accession>D9WUH7</accession>
<name>D9WUH7_9ACTN</name>
<dbReference type="Proteomes" id="UP000003963">
    <property type="component" value="Unassembled WGS sequence"/>
</dbReference>
<sequence length="135" mass="14263">MTAAHDPLVVGDGALTGPRADGEIADTGPAVPHPVAVPHLGDDAGGASQARSEGKVVARRQLEKWLPGVVCGTGYRPEHITVRHLLNHTSCRSCSTRSRSTGARGTGARPDHEPEWRLGEQKLEDAVVEAEFCQG</sequence>
<evidence type="ECO:0000313" key="2">
    <source>
        <dbReference type="EMBL" id="EFL26359.1"/>
    </source>
</evidence>
<dbReference type="EMBL" id="GG657754">
    <property type="protein sequence ID" value="EFL26359.1"/>
    <property type="molecule type" value="Genomic_DNA"/>
</dbReference>
<protein>
    <submittedName>
        <fullName evidence="2">Uncharacterized protein</fullName>
    </submittedName>
</protein>
<evidence type="ECO:0000256" key="1">
    <source>
        <dbReference type="SAM" id="MobiDB-lite"/>
    </source>
</evidence>
<organism evidence="2 3">
    <name type="scientific">Streptomyces himastatinicus ATCC 53653</name>
    <dbReference type="NCBI Taxonomy" id="457427"/>
    <lineage>
        <taxon>Bacteria</taxon>
        <taxon>Bacillati</taxon>
        <taxon>Actinomycetota</taxon>
        <taxon>Actinomycetes</taxon>
        <taxon>Kitasatosporales</taxon>
        <taxon>Streptomycetaceae</taxon>
        <taxon>Streptomyces</taxon>
        <taxon>Streptomyces violaceusniger group</taxon>
    </lineage>
</organism>
<feature type="compositionally biased region" description="Low complexity" evidence="1">
    <location>
        <begin position="29"/>
        <end position="39"/>
    </location>
</feature>
<dbReference type="SUPFAM" id="SSF56601">
    <property type="entry name" value="beta-lactamase/transpeptidase-like"/>
    <property type="match status" value="1"/>
</dbReference>
<dbReference type="HOGENOM" id="CLU_1884635_0_0_11"/>
<dbReference type="InterPro" id="IPR012338">
    <property type="entry name" value="Beta-lactam/transpept-like"/>
</dbReference>
<dbReference type="Gene3D" id="3.40.710.10">
    <property type="entry name" value="DD-peptidase/beta-lactamase superfamily"/>
    <property type="match status" value="1"/>
</dbReference>